<protein>
    <submittedName>
        <fullName evidence="3">Uncharacterized protein</fullName>
    </submittedName>
</protein>
<feature type="transmembrane region" description="Helical" evidence="1">
    <location>
        <begin position="33"/>
        <end position="59"/>
    </location>
</feature>
<keyword evidence="2" id="KW-1185">Reference proteome</keyword>
<evidence type="ECO:0000313" key="3">
    <source>
        <dbReference type="WBParaSite" id="PDA_v2.g27660.t1"/>
    </source>
</evidence>
<keyword evidence="1" id="KW-0812">Transmembrane</keyword>
<name>A0A914QK03_9BILA</name>
<evidence type="ECO:0000256" key="1">
    <source>
        <dbReference type="SAM" id="Phobius"/>
    </source>
</evidence>
<organism evidence="2 3">
    <name type="scientific">Panagrolaimus davidi</name>
    <dbReference type="NCBI Taxonomy" id="227884"/>
    <lineage>
        <taxon>Eukaryota</taxon>
        <taxon>Metazoa</taxon>
        <taxon>Ecdysozoa</taxon>
        <taxon>Nematoda</taxon>
        <taxon>Chromadorea</taxon>
        <taxon>Rhabditida</taxon>
        <taxon>Tylenchina</taxon>
        <taxon>Panagrolaimomorpha</taxon>
        <taxon>Panagrolaimoidea</taxon>
        <taxon>Panagrolaimidae</taxon>
        <taxon>Panagrolaimus</taxon>
    </lineage>
</organism>
<reference evidence="3" key="1">
    <citation type="submission" date="2022-11" db="UniProtKB">
        <authorList>
            <consortium name="WormBaseParasite"/>
        </authorList>
    </citation>
    <scope>IDENTIFICATION</scope>
</reference>
<dbReference type="AlphaFoldDB" id="A0A914QK03"/>
<dbReference type="Proteomes" id="UP000887578">
    <property type="component" value="Unplaced"/>
</dbReference>
<proteinExistence type="predicted"/>
<accession>A0A914QK03</accession>
<sequence>MIFPSLGSGYGGGYGGYGGYGGGYGYEYGCVGYFTVLVIIFGMLICFCCAFSGLGYAYWRQKSQFAAANGGRAFTPQPQNSSIYMPTYTV</sequence>
<keyword evidence="1" id="KW-1133">Transmembrane helix</keyword>
<dbReference type="WBParaSite" id="PDA_v2.g27660.t1">
    <property type="protein sequence ID" value="PDA_v2.g27660.t1"/>
    <property type="gene ID" value="PDA_v2.g27660"/>
</dbReference>
<evidence type="ECO:0000313" key="2">
    <source>
        <dbReference type="Proteomes" id="UP000887578"/>
    </source>
</evidence>
<keyword evidence="1" id="KW-0472">Membrane</keyword>